<feature type="transmembrane region" description="Helical" evidence="1">
    <location>
        <begin position="6"/>
        <end position="23"/>
    </location>
</feature>
<proteinExistence type="predicted"/>
<accession>A0A8J3J0E3</accession>
<protein>
    <submittedName>
        <fullName evidence="2">Uncharacterized protein</fullName>
    </submittedName>
</protein>
<name>A0A8J3J0E3_9ACTN</name>
<dbReference type="Proteomes" id="UP000612808">
    <property type="component" value="Unassembled WGS sequence"/>
</dbReference>
<sequence length="48" mass="5032">MVLTALIVETGIAVMVAGGLAAWSRRHFASRGAEQIEIAEPAEATQHA</sequence>
<evidence type="ECO:0000313" key="2">
    <source>
        <dbReference type="EMBL" id="GID09196.1"/>
    </source>
</evidence>
<dbReference type="EMBL" id="BOMB01000001">
    <property type="protein sequence ID" value="GID09196.1"/>
    <property type="molecule type" value="Genomic_DNA"/>
</dbReference>
<keyword evidence="1" id="KW-1133">Transmembrane helix</keyword>
<keyword evidence="1" id="KW-0812">Transmembrane</keyword>
<reference evidence="2" key="1">
    <citation type="submission" date="2021-01" db="EMBL/GenBank/DDBJ databases">
        <title>Whole genome shotgun sequence of Actinocatenispora rupis NBRC 107355.</title>
        <authorList>
            <person name="Komaki H."/>
            <person name="Tamura T."/>
        </authorList>
    </citation>
    <scope>NUCLEOTIDE SEQUENCE</scope>
    <source>
        <strain evidence="2">NBRC 107355</strain>
    </source>
</reference>
<gene>
    <name evidence="2" type="ORF">Aru02nite_00850</name>
</gene>
<evidence type="ECO:0000313" key="3">
    <source>
        <dbReference type="Proteomes" id="UP000612808"/>
    </source>
</evidence>
<dbReference type="AlphaFoldDB" id="A0A8J3J0E3"/>
<keyword evidence="3" id="KW-1185">Reference proteome</keyword>
<keyword evidence="1" id="KW-0472">Membrane</keyword>
<evidence type="ECO:0000256" key="1">
    <source>
        <dbReference type="SAM" id="Phobius"/>
    </source>
</evidence>
<comment type="caution">
    <text evidence="2">The sequence shown here is derived from an EMBL/GenBank/DDBJ whole genome shotgun (WGS) entry which is preliminary data.</text>
</comment>
<organism evidence="2 3">
    <name type="scientific">Actinocatenispora rupis</name>
    <dbReference type="NCBI Taxonomy" id="519421"/>
    <lineage>
        <taxon>Bacteria</taxon>
        <taxon>Bacillati</taxon>
        <taxon>Actinomycetota</taxon>
        <taxon>Actinomycetes</taxon>
        <taxon>Micromonosporales</taxon>
        <taxon>Micromonosporaceae</taxon>
        <taxon>Actinocatenispora</taxon>
    </lineage>
</organism>
<dbReference type="RefSeq" id="WP_203653951.1">
    <property type="nucleotide sequence ID" value="NZ_BAAAZM010000016.1"/>
</dbReference>